<dbReference type="PROSITE" id="PS50294">
    <property type="entry name" value="WD_REPEATS_REGION"/>
    <property type="match status" value="2"/>
</dbReference>
<dbReference type="EMBL" id="JAHDYR010000031">
    <property type="protein sequence ID" value="KAG9392827.1"/>
    <property type="molecule type" value="Genomic_DNA"/>
</dbReference>
<organism evidence="4 5">
    <name type="scientific">Carpediemonas membranifera</name>
    <dbReference type="NCBI Taxonomy" id="201153"/>
    <lineage>
        <taxon>Eukaryota</taxon>
        <taxon>Metamonada</taxon>
        <taxon>Carpediemonas-like organisms</taxon>
        <taxon>Carpediemonas</taxon>
    </lineage>
</organism>
<dbReference type="InterPro" id="IPR015943">
    <property type="entry name" value="WD40/YVTN_repeat-like_dom_sf"/>
</dbReference>
<keyword evidence="1 3" id="KW-0853">WD repeat</keyword>
<comment type="caution">
    <text evidence="4">The sequence shown here is derived from an EMBL/GenBank/DDBJ whole genome shotgun (WGS) entry which is preliminary data.</text>
</comment>
<reference evidence="4" key="1">
    <citation type="submission" date="2021-05" db="EMBL/GenBank/DDBJ databases">
        <title>A free-living protist that lacks canonical eukaryotic 1 DNA replication and segregation systems.</title>
        <authorList>
            <person name="Salas-Leiva D.E."/>
            <person name="Tromer E.C."/>
            <person name="Curtis B.A."/>
            <person name="Jerlstrom-Hultqvist J."/>
            <person name="Kolisko M."/>
            <person name="Yi Z."/>
            <person name="Salas-Leiva J.S."/>
            <person name="Gallot-Lavallee L."/>
            <person name="Kops G.J.P.L."/>
            <person name="Archibald J.M."/>
            <person name="Simpson A.G.B."/>
            <person name="Roger A.J."/>
        </authorList>
    </citation>
    <scope>NUCLEOTIDE SEQUENCE</scope>
    <source>
        <strain evidence="4">BICM</strain>
    </source>
</reference>
<dbReference type="SMART" id="SM00320">
    <property type="entry name" value="WD40"/>
    <property type="match status" value="7"/>
</dbReference>
<dbReference type="PROSITE" id="PS50082">
    <property type="entry name" value="WD_REPEATS_2"/>
    <property type="match status" value="3"/>
</dbReference>
<dbReference type="Pfam" id="PF00400">
    <property type="entry name" value="WD40"/>
    <property type="match status" value="4"/>
</dbReference>
<evidence type="ECO:0000313" key="5">
    <source>
        <dbReference type="Proteomes" id="UP000717585"/>
    </source>
</evidence>
<evidence type="ECO:0000256" key="3">
    <source>
        <dbReference type="PROSITE-ProRule" id="PRU00221"/>
    </source>
</evidence>
<feature type="repeat" description="WD" evidence="3">
    <location>
        <begin position="72"/>
        <end position="103"/>
    </location>
</feature>
<dbReference type="InterPro" id="IPR036322">
    <property type="entry name" value="WD40_repeat_dom_sf"/>
</dbReference>
<dbReference type="OrthoDB" id="10264588at2759"/>
<dbReference type="PANTHER" id="PTHR44019:SF8">
    <property type="entry name" value="POC1 CENTRIOLAR PROTEIN HOMOLOG"/>
    <property type="match status" value="1"/>
</dbReference>
<keyword evidence="5" id="KW-1185">Reference proteome</keyword>
<dbReference type="Proteomes" id="UP000717585">
    <property type="component" value="Unassembled WGS sequence"/>
</dbReference>
<evidence type="ECO:0000313" key="4">
    <source>
        <dbReference type="EMBL" id="KAG9392827.1"/>
    </source>
</evidence>
<feature type="repeat" description="WD" evidence="3">
    <location>
        <begin position="114"/>
        <end position="155"/>
    </location>
</feature>
<proteinExistence type="predicted"/>
<sequence>MDHFKLRKDDRITSSVSSFGLAIGLKPTGKHSAITDCCWSSTGKYVVLGEGSILKIWERTLQGSPSFKHLRFRGHSKKITSVAFSSACDVALSVGEDCTVRVWRPSILGKSAWFKIHSARINHIEMASNGTDFLSCSDDKTIKLYRLSHADEAIATVTFVTSFKGHSNWVRCVKFSPDGKLVYSVGDEGLFRIWELASGRLLHSFARAKGDCKYFDLSPSGLFIAAGVGAEVLVYDTRNCLLKDSLTLPGPVGRIQWHESGVFMTVACSDTIRFVSFANNHLSVDLRVQTPDALTALQFGPGDMLATGDVTGQLALWQFRYRPVEEEPPSPVADAEDMSVAVPPMEIRDGVVRVAVKSQETLPDQLSQSITALEKGVKGMVGMLRVLESRVGAIEDTLACS</sequence>
<evidence type="ECO:0000256" key="2">
    <source>
        <dbReference type="ARBA" id="ARBA00022737"/>
    </source>
</evidence>
<dbReference type="PANTHER" id="PTHR44019">
    <property type="entry name" value="WD REPEAT-CONTAINING PROTEIN 55"/>
    <property type="match status" value="1"/>
</dbReference>
<protein>
    <submittedName>
        <fullName evidence="4">WD domain, G-beta repeat</fullName>
    </submittedName>
</protein>
<dbReference type="Gene3D" id="2.130.10.10">
    <property type="entry name" value="YVTN repeat-like/Quinoprotein amine dehydrogenase"/>
    <property type="match status" value="3"/>
</dbReference>
<dbReference type="AlphaFoldDB" id="A0A8J6E390"/>
<gene>
    <name evidence="4" type="ORF">J8273_5760</name>
</gene>
<dbReference type="SUPFAM" id="SSF50978">
    <property type="entry name" value="WD40 repeat-like"/>
    <property type="match status" value="1"/>
</dbReference>
<dbReference type="InterPro" id="IPR050505">
    <property type="entry name" value="WDR55/POC1"/>
</dbReference>
<accession>A0A8J6E390</accession>
<evidence type="ECO:0000256" key="1">
    <source>
        <dbReference type="ARBA" id="ARBA00022574"/>
    </source>
</evidence>
<feature type="repeat" description="WD" evidence="3">
    <location>
        <begin position="163"/>
        <end position="204"/>
    </location>
</feature>
<name>A0A8J6E390_9EUKA</name>
<keyword evidence="2" id="KW-0677">Repeat</keyword>
<dbReference type="InterPro" id="IPR001680">
    <property type="entry name" value="WD40_rpt"/>
</dbReference>